<dbReference type="InterPro" id="IPR000039">
    <property type="entry name" value="Ribosomal_eL18"/>
</dbReference>
<dbReference type="AlphaFoldDB" id="A0A433DD23"/>
<dbReference type="EMBL" id="RBNI01003038">
    <property type="protein sequence ID" value="RUP48715.1"/>
    <property type="molecule type" value="Genomic_DNA"/>
</dbReference>
<reference evidence="4 5" key="1">
    <citation type="journal article" date="2018" name="New Phytol.">
        <title>Phylogenomics of Endogonaceae and evolution of mycorrhizas within Mucoromycota.</title>
        <authorList>
            <person name="Chang Y."/>
            <person name="Desiro A."/>
            <person name="Na H."/>
            <person name="Sandor L."/>
            <person name="Lipzen A."/>
            <person name="Clum A."/>
            <person name="Barry K."/>
            <person name="Grigoriev I.V."/>
            <person name="Martin F.M."/>
            <person name="Stajich J.E."/>
            <person name="Smith M.E."/>
            <person name="Bonito G."/>
            <person name="Spatafora J.W."/>
        </authorList>
    </citation>
    <scope>NUCLEOTIDE SEQUENCE [LARGE SCALE GENOMIC DNA]</scope>
    <source>
        <strain evidence="4 5">GMNB39</strain>
    </source>
</reference>
<evidence type="ECO:0000313" key="5">
    <source>
        <dbReference type="Proteomes" id="UP000268093"/>
    </source>
</evidence>
<dbReference type="GO" id="GO:0003735">
    <property type="term" value="F:structural constituent of ribosome"/>
    <property type="evidence" value="ECO:0007669"/>
    <property type="project" value="InterPro"/>
</dbReference>
<proteinExistence type="inferred from homology"/>
<dbReference type="SUPFAM" id="SSF52080">
    <property type="entry name" value="Ribosomal proteins L15p and L18e"/>
    <property type="match status" value="1"/>
</dbReference>
<evidence type="ECO:0000256" key="1">
    <source>
        <dbReference type="ARBA" id="ARBA00006815"/>
    </source>
</evidence>
<dbReference type="InterPro" id="IPR021131">
    <property type="entry name" value="Ribosomal_uL15/eL18"/>
</dbReference>
<accession>A0A433DD23</accession>
<comment type="similarity">
    <text evidence="1">Belongs to the eukaryotic ribosomal protein eL18 family.</text>
</comment>
<dbReference type="GO" id="GO:0022625">
    <property type="term" value="C:cytosolic large ribosomal subunit"/>
    <property type="evidence" value="ECO:0007669"/>
    <property type="project" value="TreeGrafter"/>
</dbReference>
<gene>
    <name evidence="4" type="ORF">BC936DRAFT_144125</name>
</gene>
<dbReference type="InterPro" id="IPR036227">
    <property type="entry name" value="Ribosomal_uL15/eL18_sf"/>
</dbReference>
<organism evidence="4 5">
    <name type="scientific">Jimgerdemannia flammicorona</name>
    <dbReference type="NCBI Taxonomy" id="994334"/>
    <lineage>
        <taxon>Eukaryota</taxon>
        <taxon>Fungi</taxon>
        <taxon>Fungi incertae sedis</taxon>
        <taxon>Mucoromycota</taxon>
        <taxon>Mucoromycotina</taxon>
        <taxon>Endogonomycetes</taxon>
        <taxon>Endogonales</taxon>
        <taxon>Endogonaceae</taxon>
        <taxon>Jimgerdemannia</taxon>
    </lineage>
</organism>
<evidence type="ECO:0000313" key="4">
    <source>
        <dbReference type="EMBL" id="RUP48715.1"/>
    </source>
</evidence>
<sequence>MSRVNRPPVSVSRIARNIKNAGADKITVVVGTVTDDNRLSEVPKITLAALRVTKTAKARILKAGGEVITLDQLALRAPKGANTVLLRGPKVCVVFVWHRRRHDN</sequence>
<keyword evidence="2 4" id="KW-0689">Ribosomal protein</keyword>
<dbReference type="PANTHER" id="PTHR10934">
    <property type="entry name" value="60S RIBOSOMAL PROTEIN L18"/>
    <property type="match status" value="1"/>
</dbReference>
<dbReference type="Proteomes" id="UP000268093">
    <property type="component" value="Unassembled WGS sequence"/>
</dbReference>
<keyword evidence="3" id="KW-0687">Ribonucleoprotein</keyword>
<comment type="caution">
    <text evidence="4">The sequence shown here is derived from an EMBL/GenBank/DDBJ whole genome shotgun (WGS) entry which is preliminary data.</text>
</comment>
<dbReference type="GO" id="GO:0003723">
    <property type="term" value="F:RNA binding"/>
    <property type="evidence" value="ECO:0007669"/>
    <property type="project" value="TreeGrafter"/>
</dbReference>
<dbReference type="OrthoDB" id="6353017at2759"/>
<name>A0A433DD23_9FUNG</name>
<evidence type="ECO:0000256" key="2">
    <source>
        <dbReference type="ARBA" id="ARBA00022980"/>
    </source>
</evidence>
<dbReference type="PANTHER" id="PTHR10934:SF2">
    <property type="entry name" value="LARGE RIBOSOMAL SUBUNIT PROTEIN EL18"/>
    <property type="match status" value="1"/>
</dbReference>
<dbReference type="Gene3D" id="3.100.10.10">
    <property type="match status" value="1"/>
</dbReference>
<keyword evidence="5" id="KW-1185">Reference proteome</keyword>
<dbReference type="Pfam" id="PF17135">
    <property type="entry name" value="Ribosomal_L18"/>
    <property type="match status" value="1"/>
</dbReference>
<dbReference type="GO" id="GO:0006412">
    <property type="term" value="P:translation"/>
    <property type="evidence" value="ECO:0007669"/>
    <property type="project" value="InterPro"/>
</dbReference>
<evidence type="ECO:0000256" key="3">
    <source>
        <dbReference type="ARBA" id="ARBA00023274"/>
    </source>
</evidence>
<protein>
    <submittedName>
        <fullName evidence="4">Ribosomal protein L18e/L15P</fullName>
    </submittedName>
</protein>